<organism evidence="5 6">
    <name type="scientific">Steinernema carpocapsae</name>
    <name type="common">Entomopathogenic nematode</name>
    <dbReference type="NCBI Taxonomy" id="34508"/>
    <lineage>
        <taxon>Eukaryota</taxon>
        <taxon>Metazoa</taxon>
        <taxon>Ecdysozoa</taxon>
        <taxon>Nematoda</taxon>
        <taxon>Chromadorea</taxon>
        <taxon>Rhabditida</taxon>
        <taxon>Tylenchina</taxon>
        <taxon>Panagrolaimomorpha</taxon>
        <taxon>Strongyloidoidea</taxon>
        <taxon>Steinernematidae</taxon>
        <taxon>Steinernema</taxon>
    </lineage>
</organism>
<reference evidence="5 6" key="1">
    <citation type="journal article" date="2015" name="Genome Biol.">
        <title>Comparative genomics of Steinernema reveals deeply conserved gene regulatory networks.</title>
        <authorList>
            <person name="Dillman A.R."/>
            <person name="Macchietto M."/>
            <person name="Porter C.F."/>
            <person name="Rogers A."/>
            <person name="Williams B."/>
            <person name="Antoshechkin I."/>
            <person name="Lee M.M."/>
            <person name="Goodwin Z."/>
            <person name="Lu X."/>
            <person name="Lewis E.E."/>
            <person name="Goodrich-Blair H."/>
            <person name="Stock S.P."/>
            <person name="Adams B.J."/>
            <person name="Sternberg P.W."/>
            <person name="Mortazavi A."/>
        </authorList>
    </citation>
    <scope>NUCLEOTIDE SEQUENCE [LARGE SCALE GENOMIC DNA]</scope>
    <source>
        <strain evidence="5 6">ALL</strain>
    </source>
</reference>
<evidence type="ECO:0000256" key="1">
    <source>
        <dbReference type="ARBA" id="ARBA00008390"/>
    </source>
</evidence>
<protein>
    <recommendedName>
        <fullName evidence="4">Cytosolic fatty-acid binding proteins domain-containing protein</fullName>
    </recommendedName>
</protein>
<name>A0A4U5MR48_STECR</name>
<evidence type="ECO:0000259" key="4">
    <source>
        <dbReference type="PROSITE" id="PS00214"/>
    </source>
</evidence>
<dbReference type="FunFam" id="2.40.128.20:FF:000001">
    <property type="entry name" value="Fatty acid-binding protein, adipocyte"/>
    <property type="match status" value="1"/>
</dbReference>
<keyword evidence="6" id="KW-1185">Reference proteome</keyword>
<dbReference type="CDD" id="cd00742">
    <property type="entry name" value="FABP"/>
    <property type="match status" value="1"/>
</dbReference>
<comment type="caution">
    <text evidence="5">The sequence shown here is derived from an EMBL/GenBank/DDBJ whole genome shotgun (WGS) entry which is preliminary data.</text>
</comment>
<feature type="domain" description="Cytosolic fatty-acid binding proteins" evidence="4">
    <location>
        <begin position="24"/>
        <end position="41"/>
    </location>
</feature>
<dbReference type="PROSITE" id="PS00214">
    <property type="entry name" value="FABP"/>
    <property type="match status" value="1"/>
</dbReference>
<dbReference type="EMBL" id="AZBU02000006">
    <property type="protein sequence ID" value="TKR72094.1"/>
    <property type="molecule type" value="Genomic_DNA"/>
</dbReference>
<dbReference type="AlphaFoldDB" id="A0A4U5MR48"/>
<evidence type="ECO:0000256" key="3">
    <source>
        <dbReference type="RuleBase" id="RU003696"/>
    </source>
</evidence>
<keyword evidence="3" id="KW-0813">Transport</keyword>
<sequence>MFDSFVLFRNSIIRAHLGPDELLGKWHFVSSDNFDSYLKQVGVGFITRMLAAKLKPVLEFKKDGEKWTMISTSTFKTVTVNFVLGKEFEDVTADGRNVKSMYVFKNGKLIEDQKSTEGGENSVIERFVDENGKLVIIMTSGDVVAKRVYQKA</sequence>
<dbReference type="InterPro" id="IPR012674">
    <property type="entry name" value="Calycin"/>
</dbReference>
<dbReference type="SUPFAM" id="SSF50814">
    <property type="entry name" value="Lipocalins"/>
    <property type="match status" value="1"/>
</dbReference>
<dbReference type="OrthoDB" id="412780at2759"/>
<proteinExistence type="inferred from homology"/>
<dbReference type="InterPro" id="IPR000463">
    <property type="entry name" value="Fatty_acid-bd"/>
</dbReference>
<keyword evidence="2" id="KW-0446">Lipid-binding</keyword>
<accession>A0A4U5MR48</accession>
<dbReference type="PRINTS" id="PR00178">
    <property type="entry name" value="FATTYACIDBP"/>
</dbReference>
<evidence type="ECO:0000313" key="6">
    <source>
        <dbReference type="Proteomes" id="UP000298663"/>
    </source>
</evidence>
<evidence type="ECO:0000313" key="5">
    <source>
        <dbReference type="EMBL" id="TKR72094.1"/>
    </source>
</evidence>
<dbReference type="Proteomes" id="UP000298663">
    <property type="component" value="Unassembled WGS sequence"/>
</dbReference>
<evidence type="ECO:0000256" key="2">
    <source>
        <dbReference type="ARBA" id="ARBA00023121"/>
    </source>
</evidence>
<dbReference type="Gene3D" id="2.40.128.20">
    <property type="match status" value="1"/>
</dbReference>
<reference evidence="5 6" key="2">
    <citation type="journal article" date="2019" name="G3 (Bethesda)">
        <title>Hybrid Assembly of the Genome of the Entomopathogenic Nematode Steinernema carpocapsae Identifies the X-Chromosome.</title>
        <authorList>
            <person name="Serra L."/>
            <person name="Macchietto M."/>
            <person name="Macias-Munoz A."/>
            <person name="McGill C.J."/>
            <person name="Rodriguez I.M."/>
            <person name="Rodriguez B."/>
            <person name="Murad R."/>
            <person name="Mortazavi A."/>
        </authorList>
    </citation>
    <scope>NUCLEOTIDE SEQUENCE [LARGE SCALE GENOMIC DNA]</scope>
    <source>
        <strain evidence="5 6">ALL</strain>
    </source>
</reference>
<dbReference type="InterPro" id="IPR031259">
    <property type="entry name" value="ILBP"/>
</dbReference>
<dbReference type="InterPro" id="IPR000566">
    <property type="entry name" value="Lipocln_cytosolic_FA-bd_dom"/>
</dbReference>
<dbReference type="Pfam" id="PF00061">
    <property type="entry name" value="Lipocalin"/>
    <property type="match status" value="1"/>
</dbReference>
<dbReference type="GO" id="GO:0005504">
    <property type="term" value="F:fatty acid binding"/>
    <property type="evidence" value="ECO:0007669"/>
    <property type="project" value="UniProtKB-ARBA"/>
</dbReference>
<gene>
    <name evidence="5" type="ORF">L596_019606</name>
</gene>
<dbReference type="PANTHER" id="PTHR11955">
    <property type="entry name" value="FATTY ACID BINDING PROTEIN"/>
    <property type="match status" value="1"/>
</dbReference>
<comment type="similarity">
    <text evidence="1 3">Belongs to the calycin superfamily. Fatty-acid binding protein (FABP) family.</text>
</comment>